<comment type="caution">
    <text evidence="15">The sequence shown here is derived from an EMBL/GenBank/DDBJ whole genome shotgun (WGS) entry which is preliminary data.</text>
</comment>
<feature type="active site" evidence="11">
    <location>
        <position position="273"/>
    </location>
</feature>
<dbReference type="GO" id="GO:0005737">
    <property type="term" value="C:cytoplasm"/>
    <property type="evidence" value="ECO:0007669"/>
    <property type="project" value="UniProtKB-SubCell"/>
</dbReference>
<evidence type="ECO:0000256" key="7">
    <source>
        <dbReference type="ARBA" id="ARBA00022960"/>
    </source>
</evidence>
<keyword evidence="6 13" id="KW-0067">ATP-binding</keyword>
<keyword evidence="12" id="KW-0479">Metal-binding</keyword>
<dbReference type="PIRSF" id="PIRSF039102">
    <property type="entry name" value="Ddl/VanB"/>
    <property type="match status" value="1"/>
</dbReference>
<sequence length="300" mass="31766">MSRIAILTGGVSAERPVALKSAEGVRQALAGRYEIEVFDWPAAADIFLARRHDFAAVIPVLHGRGGEDGTIQGLLESLGRPYLFSGVAAQALGLDKTRTKALVAAAGVPILPGESVRPGESAVWRRPVVVKPNDGGSSVGTSLVRTAAELPAALAAAWREGGDALVEDLVEGDEYTVAIADLDRVATALPVIAIRPRGGWFDFAAKYEVAALAEEICPAPISTELSYRLQELALTAHRTLGCRHISRADFMVDRAGQPWFLEINTIPGMTETSLVPKAIRAAGRDVGETIDGWIADALAN</sequence>
<dbReference type="GO" id="GO:0046872">
    <property type="term" value="F:metal ion binding"/>
    <property type="evidence" value="ECO:0007669"/>
    <property type="project" value="UniProtKB-KW"/>
</dbReference>
<dbReference type="SUPFAM" id="SSF56059">
    <property type="entry name" value="Glutathione synthetase ATP-binding domain-like"/>
    <property type="match status" value="1"/>
</dbReference>
<comment type="catalytic activity">
    <reaction evidence="10">
        <text>2 D-alanine + ATP = D-alanyl-D-alanine + ADP + phosphate + H(+)</text>
        <dbReference type="Rhea" id="RHEA:11224"/>
        <dbReference type="ChEBI" id="CHEBI:15378"/>
        <dbReference type="ChEBI" id="CHEBI:30616"/>
        <dbReference type="ChEBI" id="CHEBI:43474"/>
        <dbReference type="ChEBI" id="CHEBI:57416"/>
        <dbReference type="ChEBI" id="CHEBI:57822"/>
        <dbReference type="ChEBI" id="CHEBI:456216"/>
        <dbReference type="EC" id="6.3.2.4"/>
    </reaction>
</comment>
<feature type="active site" evidence="11">
    <location>
        <position position="14"/>
    </location>
</feature>
<feature type="active site" evidence="11">
    <location>
        <position position="137"/>
    </location>
</feature>
<dbReference type="Gene3D" id="3.30.470.20">
    <property type="entry name" value="ATP-grasp fold, B domain"/>
    <property type="match status" value="1"/>
</dbReference>
<evidence type="ECO:0000256" key="13">
    <source>
        <dbReference type="PROSITE-ProRule" id="PRU00409"/>
    </source>
</evidence>
<gene>
    <name evidence="10" type="primary">ddl</name>
    <name evidence="15" type="ORF">A3C96_00330</name>
</gene>
<dbReference type="PANTHER" id="PTHR23132:SF23">
    <property type="entry name" value="D-ALANINE--D-ALANINE LIGASE B"/>
    <property type="match status" value="1"/>
</dbReference>
<dbReference type="Pfam" id="PF07478">
    <property type="entry name" value="Dala_Dala_lig_C"/>
    <property type="match status" value="1"/>
</dbReference>
<evidence type="ECO:0000256" key="8">
    <source>
        <dbReference type="ARBA" id="ARBA00022984"/>
    </source>
</evidence>
<feature type="binding site" evidence="12">
    <location>
        <position position="249"/>
    </location>
    <ligand>
        <name>Mg(2+)</name>
        <dbReference type="ChEBI" id="CHEBI:18420"/>
        <label>1</label>
    </ligand>
</feature>
<dbReference type="EC" id="6.3.2.4" evidence="10"/>
<dbReference type="PANTHER" id="PTHR23132">
    <property type="entry name" value="D-ALANINE--D-ALANINE LIGASE"/>
    <property type="match status" value="1"/>
</dbReference>
<dbReference type="NCBIfam" id="NF002378">
    <property type="entry name" value="PRK01372.1"/>
    <property type="match status" value="1"/>
</dbReference>
<dbReference type="InterPro" id="IPR011127">
    <property type="entry name" value="Dala_Dala_lig_N"/>
</dbReference>
<evidence type="ECO:0000256" key="5">
    <source>
        <dbReference type="ARBA" id="ARBA00022741"/>
    </source>
</evidence>
<dbReference type="InterPro" id="IPR005905">
    <property type="entry name" value="D_ala_D_ala"/>
</dbReference>
<dbReference type="InterPro" id="IPR013815">
    <property type="entry name" value="ATP_grasp_subdomain_1"/>
</dbReference>
<accession>A0A1F7U902</accession>
<dbReference type="Proteomes" id="UP000177088">
    <property type="component" value="Unassembled WGS sequence"/>
</dbReference>
<keyword evidence="3 10" id="KW-0963">Cytoplasm</keyword>
<keyword evidence="12" id="KW-0464">Manganese</keyword>
<comment type="pathway">
    <text evidence="10">Cell wall biogenesis; peptidoglycan biosynthesis.</text>
</comment>
<dbReference type="Gene3D" id="3.40.50.20">
    <property type="match status" value="1"/>
</dbReference>
<keyword evidence="8 10" id="KW-0573">Peptidoglycan synthesis</keyword>
<keyword evidence="4 10" id="KW-0436">Ligase</keyword>
<name>A0A1F7U902_9BACT</name>
<proteinExistence type="inferred from homology"/>
<evidence type="ECO:0000256" key="10">
    <source>
        <dbReference type="HAMAP-Rule" id="MF_00047"/>
    </source>
</evidence>
<dbReference type="GO" id="GO:0008360">
    <property type="term" value="P:regulation of cell shape"/>
    <property type="evidence" value="ECO:0007669"/>
    <property type="project" value="UniProtKB-KW"/>
</dbReference>
<feature type="domain" description="ATP-grasp" evidence="14">
    <location>
        <begin position="100"/>
        <end position="295"/>
    </location>
</feature>
<comment type="subcellular location">
    <subcellularLocation>
        <location evidence="1 10">Cytoplasm</location>
    </subcellularLocation>
</comment>
<feature type="binding site" evidence="12">
    <location>
        <position position="262"/>
    </location>
    <ligand>
        <name>Mg(2+)</name>
        <dbReference type="ChEBI" id="CHEBI:18420"/>
        <label>1</label>
    </ligand>
</feature>
<dbReference type="GO" id="GO:0071555">
    <property type="term" value="P:cell wall organization"/>
    <property type="evidence" value="ECO:0007669"/>
    <property type="project" value="UniProtKB-KW"/>
</dbReference>
<evidence type="ECO:0000256" key="4">
    <source>
        <dbReference type="ARBA" id="ARBA00022598"/>
    </source>
</evidence>
<dbReference type="Gene3D" id="3.30.1490.20">
    <property type="entry name" value="ATP-grasp fold, A domain"/>
    <property type="match status" value="1"/>
</dbReference>
<feature type="binding site" evidence="12">
    <location>
        <position position="262"/>
    </location>
    <ligand>
        <name>Mg(2+)</name>
        <dbReference type="ChEBI" id="CHEBI:18420"/>
        <label>2</label>
    </ligand>
</feature>
<evidence type="ECO:0000256" key="12">
    <source>
        <dbReference type="PIRSR" id="PIRSR039102-3"/>
    </source>
</evidence>
<dbReference type="InterPro" id="IPR000291">
    <property type="entry name" value="D-Ala_lig_Van_CS"/>
</dbReference>
<dbReference type="PROSITE" id="PS00844">
    <property type="entry name" value="DALA_DALA_LIGASE_2"/>
    <property type="match status" value="1"/>
</dbReference>
<evidence type="ECO:0000313" key="15">
    <source>
        <dbReference type="EMBL" id="OGL74204.1"/>
    </source>
</evidence>
<comment type="function">
    <text evidence="10">Cell wall formation.</text>
</comment>
<evidence type="ECO:0000256" key="11">
    <source>
        <dbReference type="PIRSR" id="PIRSR039102-1"/>
    </source>
</evidence>
<comment type="similarity">
    <text evidence="2 10">Belongs to the D-alanine--D-alanine ligase family.</text>
</comment>
<comment type="cofactor">
    <cofactor evidence="12">
        <name>Mg(2+)</name>
        <dbReference type="ChEBI" id="CHEBI:18420"/>
    </cofactor>
    <cofactor evidence="12">
        <name>Mn(2+)</name>
        <dbReference type="ChEBI" id="CHEBI:29035"/>
    </cofactor>
    <text evidence="12">Binds 2 magnesium or manganese ions per subunit.</text>
</comment>
<dbReference type="EMBL" id="MGEA01000032">
    <property type="protein sequence ID" value="OGL74204.1"/>
    <property type="molecule type" value="Genomic_DNA"/>
</dbReference>
<dbReference type="AlphaFoldDB" id="A0A1F7U902"/>
<feature type="binding site" evidence="12">
    <location>
        <position position="264"/>
    </location>
    <ligand>
        <name>Mg(2+)</name>
        <dbReference type="ChEBI" id="CHEBI:18420"/>
        <label>2</label>
    </ligand>
</feature>
<dbReference type="HAMAP" id="MF_00047">
    <property type="entry name" value="Dala_Dala_lig"/>
    <property type="match status" value="1"/>
</dbReference>
<organism evidence="15 16">
    <name type="scientific">Candidatus Uhrbacteria bacterium RIFCSPHIGHO2_02_FULL_60_10</name>
    <dbReference type="NCBI Taxonomy" id="1802392"/>
    <lineage>
        <taxon>Bacteria</taxon>
        <taxon>Candidatus Uhriibacteriota</taxon>
    </lineage>
</organism>
<evidence type="ECO:0000256" key="6">
    <source>
        <dbReference type="ARBA" id="ARBA00022840"/>
    </source>
</evidence>
<dbReference type="UniPathway" id="UPA00219"/>
<evidence type="ECO:0000256" key="3">
    <source>
        <dbReference type="ARBA" id="ARBA00022490"/>
    </source>
</evidence>
<keyword evidence="5 13" id="KW-0547">Nucleotide-binding</keyword>
<evidence type="ECO:0000256" key="9">
    <source>
        <dbReference type="ARBA" id="ARBA00023316"/>
    </source>
</evidence>
<evidence type="ECO:0000259" key="14">
    <source>
        <dbReference type="PROSITE" id="PS50975"/>
    </source>
</evidence>
<dbReference type="InterPro" id="IPR016185">
    <property type="entry name" value="PreATP-grasp_dom_sf"/>
</dbReference>
<protein>
    <recommendedName>
        <fullName evidence="10">D-alanine--D-alanine ligase</fullName>
        <ecNumber evidence="10">6.3.2.4</ecNumber>
    </recommendedName>
    <alternativeName>
        <fullName evidence="10">D-Ala-D-Ala ligase</fullName>
    </alternativeName>
    <alternativeName>
        <fullName evidence="10">D-alanylalanine synthetase</fullName>
    </alternativeName>
</protein>
<dbReference type="InterPro" id="IPR011761">
    <property type="entry name" value="ATP-grasp"/>
</dbReference>
<dbReference type="GO" id="GO:0008716">
    <property type="term" value="F:D-alanine-D-alanine ligase activity"/>
    <property type="evidence" value="ECO:0007669"/>
    <property type="project" value="UniProtKB-UniRule"/>
</dbReference>
<evidence type="ECO:0000256" key="1">
    <source>
        <dbReference type="ARBA" id="ARBA00004496"/>
    </source>
</evidence>
<dbReference type="PROSITE" id="PS00843">
    <property type="entry name" value="DALA_DALA_LIGASE_1"/>
    <property type="match status" value="1"/>
</dbReference>
<dbReference type="PROSITE" id="PS50975">
    <property type="entry name" value="ATP_GRASP"/>
    <property type="match status" value="1"/>
</dbReference>
<dbReference type="InterPro" id="IPR011095">
    <property type="entry name" value="Dala_Dala_lig_C"/>
</dbReference>
<dbReference type="GO" id="GO:0005524">
    <property type="term" value="F:ATP binding"/>
    <property type="evidence" value="ECO:0007669"/>
    <property type="project" value="UniProtKB-UniRule"/>
</dbReference>
<dbReference type="GO" id="GO:0009252">
    <property type="term" value="P:peptidoglycan biosynthetic process"/>
    <property type="evidence" value="ECO:0007669"/>
    <property type="project" value="UniProtKB-UniRule"/>
</dbReference>
<reference evidence="15 16" key="1">
    <citation type="journal article" date="2016" name="Nat. Commun.">
        <title>Thousands of microbial genomes shed light on interconnected biogeochemical processes in an aquifer system.</title>
        <authorList>
            <person name="Anantharaman K."/>
            <person name="Brown C.T."/>
            <person name="Hug L.A."/>
            <person name="Sharon I."/>
            <person name="Castelle C.J."/>
            <person name="Probst A.J."/>
            <person name="Thomas B.C."/>
            <person name="Singh A."/>
            <person name="Wilkins M.J."/>
            <person name="Karaoz U."/>
            <person name="Brodie E.L."/>
            <person name="Williams K.H."/>
            <person name="Hubbard S.S."/>
            <person name="Banfield J.F."/>
        </authorList>
    </citation>
    <scope>NUCLEOTIDE SEQUENCE [LARGE SCALE GENOMIC DNA]</scope>
</reference>
<keyword evidence="7 10" id="KW-0133">Cell shape</keyword>
<keyword evidence="9 10" id="KW-0961">Cell wall biogenesis/degradation</keyword>
<evidence type="ECO:0000256" key="2">
    <source>
        <dbReference type="ARBA" id="ARBA00010871"/>
    </source>
</evidence>
<dbReference type="SUPFAM" id="SSF52440">
    <property type="entry name" value="PreATP-grasp domain"/>
    <property type="match status" value="1"/>
</dbReference>
<keyword evidence="12" id="KW-0460">Magnesium</keyword>
<evidence type="ECO:0000313" key="16">
    <source>
        <dbReference type="Proteomes" id="UP000177088"/>
    </source>
</evidence>
<dbReference type="Pfam" id="PF01820">
    <property type="entry name" value="Dala_Dala_lig_N"/>
    <property type="match status" value="1"/>
</dbReference>